<name>A9UU47_MONBE</name>
<dbReference type="RefSeq" id="XP_001744027.1">
    <property type="nucleotide sequence ID" value="XM_001743975.1"/>
</dbReference>
<keyword evidence="3" id="KW-1185">Reference proteome</keyword>
<evidence type="ECO:0000313" key="2">
    <source>
        <dbReference type="EMBL" id="EDQ91605.1"/>
    </source>
</evidence>
<feature type="compositionally biased region" description="Basic and acidic residues" evidence="1">
    <location>
        <begin position="72"/>
        <end position="89"/>
    </location>
</feature>
<feature type="compositionally biased region" description="Low complexity" evidence="1">
    <location>
        <begin position="47"/>
        <end position="71"/>
    </location>
</feature>
<feature type="compositionally biased region" description="Acidic residues" evidence="1">
    <location>
        <begin position="206"/>
        <end position="224"/>
    </location>
</feature>
<organism evidence="2 3">
    <name type="scientific">Monosiga brevicollis</name>
    <name type="common">Choanoflagellate</name>
    <dbReference type="NCBI Taxonomy" id="81824"/>
    <lineage>
        <taxon>Eukaryota</taxon>
        <taxon>Choanoflagellata</taxon>
        <taxon>Craspedida</taxon>
        <taxon>Salpingoecidae</taxon>
        <taxon>Monosiga</taxon>
    </lineage>
</organism>
<reference evidence="2 3" key="1">
    <citation type="journal article" date="2008" name="Nature">
        <title>The genome of the choanoflagellate Monosiga brevicollis and the origin of metazoans.</title>
        <authorList>
            <consortium name="JGI Sequencing"/>
            <person name="King N."/>
            <person name="Westbrook M.J."/>
            <person name="Young S.L."/>
            <person name="Kuo A."/>
            <person name="Abedin M."/>
            <person name="Chapman J."/>
            <person name="Fairclough S."/>
            <person name="Hellsten U."/>
            <person name="Isogai Y."/>
            <person name="Letunic I."/>
            <person name="Marr M."/>
            <person name="Pincus D."/>
            <person name="Putnam N."/>
            <person name="Rokas A."/>
            <person name="Wright K.J."/>
            <person name="Zuzow R."/>
            <person name="Dirks W."/>
            <person name="Good M."/>
            <person name="Goodstein D."/>
            <person name="Lemons D."/>
            <person name="Li W."/>
            <person name="Lyons J.B."/>
            <person name="Morris A."/>
            <person name="Nichols S."/>
            <person name="Richter D.J."/>
            <person name="Salamov A."/>
            <person name="Bork P."/>
            <person name="Lim W.A."/>
            <person name="Manning G."/>
            <person name="Miller W.T."/>
            <person name="McGinnis W."/>
            <person name="Shapiro H."/>
            <person name="Tjian R."/>
            <person name="Grigoriev I.V."/>
            <person name="Rokhsar D."/>
        </authorList>
    </citation>
    <scope>NUCLEOTIDE SEQUENCE [LARGE SCALE GENOMIC DNA]</scope>
    <source>
        <strain evidence="3">MX1 / ATCC 50154</strain>
    </source>
</reference>
<dbReference type="InParanoid" id="A9UU47"/>
<feature type="region of interest" description="Disordered" evidence="1">
    <location>
        <begin position="379"/>
        <end position="399"/>
    </location>
</feature>
<dbReference type="GeneID" id="5888901"/>
<feature type="compositionally biased region" description="Basic residues" evidence="1">
    <location>
        <begin position="239"/>
        <end position="252"/>
    </location>
</feature>
<gene>
    <name evidence="2" type="ORF">MONBRDRAFT_6519</name>
</gene>
<feature type="region of interest" description="Disordered" evidence="1">
    <location>
        <begin position="1"/>
        <end position="89"/>
    </location>
</feature>
<feature type="compositionally biased region" description="Basic and acidic residues" evidence="1">
    <location>
        <begin position="8"/>
        <end position="20"/>
    </location>
</feature>
<dbReference type="KEGG" id="mbr:MONBRDRAFT_6519"/>
<dbReference type="EMBL" id="CH991545">
    <property type="protein sequence ID" value="EDQ91605.1"/>
    <property type="molecule type" value="Genomic_DNA"/>
</dbReference>
<accession>A9UU47</accession>
<proteinExistence type="predicted"/>
<evidence type="ECO:0000256" key="1">
    <source>
        <dbReference type="SAM" id="MobiDB-lite"/>
    </source>
</evidence>
<sequence>MPVPQVHGHGEAGVKSREAISDAPQGSDQRSACGEPTVMEEAPGPPASVLSSVPSSTTPSATNTSASSKPPQLDHHDPTEDDQDQKTTHEKACLRKIPQGFYLRHPRVRATHVAFRSDGVLDMPLNFEATCRQYLEVEGLTPSRLTCRFCNEPNEDAVAAVLHELKHLFATFEEIVPRASRSSSETPVTAASDLDAARDIPSPDLEPVDTDNDDLEGDMEEEMDIGPTKGARSPDVKRPKPHHARTSKKKLAAKSSRLGPSSPLASAGLISHNSHGPVASFAYNGTNNGGGLGLGLGPGPGLGPSPGHGKGPGYGNGNELPVPLPQMHPAMWSAAVMNFWLQSQSRGQTIPSSHVPSFGPGMPFMMSGPTGVPIPLPTTLASQGAPMGDDAHSPQTTLA</sequence>
<feature type="region of interest" description="Disordered" evidence="1">
    <location>
        <begin position="178"/>
        <end position="265"/>
    </location>
</feature>
<evidence type="ECO:0000313" key="3">
    <source>
        <dbReference type="Proteomes" id="UP000001357"/>
    </source>
</evidence>
<dbReference type="AlphaFoldDB" id="A9UU47"/>
<protein>
    <submittedName>
        <fullName evidence="2">Uncharacterized protein</fullName>
    </submittedName>
</protein>
<feature type="compositionally biased region" description="Polar residues" evidence="1">
    <location>
        <begin position="180"/>
        <end position="189"/>
    </location>
</feature>
<dbReference type="Proteomes" id="UP000001357">
    <property type="component" value="Unassembled WGS sequence"/>
</dbReference>